<dbReference type="PANTHER" id="PTHR21110">
    <property type="entry name" value="PHOSPHOPENTOMUTASE"/>
    <property type="match status" value="1"/>
</dbReference>
<dbReference type="FunFam" id="3.30.70.1250:FF:000001">
    <property type="entry name" value="Phosphopentomutase"/>
    <property type="match status" value="1"/>
</dbReference>
<comment type="function">
    <text evidence="6">Isomerase that catalyzes the conversion of deoxy-ribose 1-phosphate (dRib-1-P) and ribose 1-phosphate (Rib-1-P) to deoxy-ribose 5-phosphate (dRib-5-P) and ribose 5-phosphate (Rib-5-P), respectively.</text>
</comment>
<dbReference type="SUPFAM" id="SSF143856">
    <property type="entry name" value="DeoB insert domain-like"/>
    <property type="match status" value="1"/>
</dbReference>
<dbReference type="GO" id="GO:0006018">
    <property type="term" value="P:2-deoxyribose 1-phosphate catabolic process"/>
    <property type="evidence" value="ECO:0007669"/>
    <property type="project" value="UniProtKB-UniRule"/>
</dbReference>
<keyword evidence="4 6" id="KW-0464">Manganese</keyword>
<dbReference type="PANTHER" id="PTHR21110:SF0">
    <property type="entry name" value="PHOSPHOPENTOMUTASE"/>
    <property type="match status" value="1"/>
</dbReference>
<comment type="pathway">
    <text evidence="6">Carbohydrate degradation; 2-deoxy-D-ribose 1-phosphate degradation; D-glyceraldehyde 3-phosphate and acetaldehyde from 2-deoxy-alpha-D-ribose 1-phosphate: step 1/2.</text>
</comment>
<dbReference type="GO" id="GO:0043094">
    <property type="term" value="P:metabolic compound salvage"/>
    <property type="evidence" value="ECO:0007669"/>
    <property type="project" value="UniProtKB-UniRule"/>
</dbReference>
<reference evidence="9" key="1">
    <citation type="journal article" date="2023" name="Int. J. Syst. Evol. Microbiol.">
        <title>Collibacillus ludicampi gen. nov., sp. nov., a new soil bacterium of the family Alicyclobacillaceae.</title>
        <authorList>
            <person name="Jojima T."/>
            <person name="Ioku Y."/>
            <person name="Fukuta Y."/>
            <person name="Shirasaka N."/>
            <person name="Matsumura Y."/>
            <person name="Mori M."/>
        </authorList>
    </citation>
    <scope>NUCLEOTIDE SEQUENCE</scope>
    <source>
        <strain evidence="9">TP075</strain>
    </source>
</reference>
<evidence type="ECO:0000259" key="8">
    <source>
        <dbReference type="Pfam" id="PF01676"/>
    </source>
</evidence>
<feature type="domain" description="Metalloenzyme" evidence="8">
    <location>
        <begin position="6"/>
        <end position="376"/>
    </location>
</feature>
<keyword evidence="2 6" id="KW-0963">Cytoplasm</keyword>
<dbReference type="GO" id="GO:0000287">
    <property type="term" value="F:magnesium ion binding"/>
    <property type="evidence" value="ECO:0007669"/>
    <property type="project" value="UniProtKB-UniRule"/>
</dbReference>
<dbReference type="GO" id="GO:0005829">
    <property type="term" value="C:cytosol"/>
    <property type="evidence" value="ECO:0007669"/>
    <property type="project" value="TreeGrafter"/>
</dbReference>
<organism evidence="9 10">
    <name type="scientific">Collibacillus ludicampi</name>
    <dbReference type="NCBI Taxonomy" id="2771369"/>
    <lineage>
        <taxon>Bacteria</taxon>
        <taxon>Bacillati</taxon>
        <taxon>Bacillota</taxon>
        <taxon>Bacilli</taxon>
        <taxon>Bacillales</taxon>
        <taxon>Alicyclobacillaceae</taxon>
        <taxon>Collibacillus</taxon>
    </lineage>
</organism>
<evidence type="ECO:0000256" key="5">
    <source>
        <dbReference type="ARBA" id="ARBA00023235"/>
    </source>
</evidence>
<evidence type="ECO:0000256" key="7">
    <source>
        <dbReference type="NCBIfam" id="TIGR01696"/>
    </source>
</evidence>
<comment type="caution">
    <text evidence="9">The sequence shown here is derived from an EMBL/GenBank/DDBJ whole genome shotgun (WGS) entry which is preliminary data.</text>
</comment>
<comment type="catalytic activity">
    <reaction evidence="6">
        <text>alpha-D-ribose 1-phosphate = D-ribose 5-phosphate</text>
        <dbReference type="Rhea" id="RHEA:18793"/>
        <dbReference type="ChEBI" id="CHEBI:57720"/>
        <dbReference type="ChEBI" id="CHEBI:78346"/>
        <dbReference type="EC" id="5.4.2.7"/>
    </reaction>
</comment>
<dbReference type="CDD" id="cd16009">
    <property type="entry name" value="PPM"/>
    <property type="match status" value="1"/>
</dbReference>
<keyword evidence="3 6" id="KW-0479">Metal-binding</keyword>
<name>A0AAV4LKH7_9BACL</name>
<proteinExistence type="inferred from homology"/>
<dbReference type="NCBIfam" id="TIGR01696">
    <property type="entry name" value="deoB"/>
    <property type="match status" value="1"/>
</dbReference>
<comment type="cofactor">
    <cofactor evidence="6">
        <name>Mn(2+)</name>
        <dbReference type="ChEBI" id="CHEBI:29035"/>
    </cofactor>
    <text evidence="6">Binds 2 manganese ions.</text>
</comment>
<dbReference type="Gene3D" id="3.40.720.10">
    <property type="entry name" value="Alkaline Phosphatase, subunit A"/>
    <property type="match status" value="1"/>
</dbReference>
<feature type="binding site" evidence="6">
    <location>
        <position position="336"/>
    </location>
    <ligand>
        <name>Mn(2+)</name>
        <dbReference type="ChEBI" id="CHEBI:29035"/>
        <label>2</label>
    </ligand>
</feature>
<comment type="similarity">
    <text evidence="1 6">Belongs to the phosphopentomutase family.</text>
</comment>
<feature type="binding site" evidence="6">
    <location>
        <position position="283"/>
    </location>
    <ligand>
        <name>Mn(2+)</name>
        <dbReference type="ChEBI" id="CHEBI:29035"/>
        <label>2</label>
    </ligand>
</feature>
<evidence type="ECO:0000256" key="2">
    <source>
        <dbReference type="ARBA" id="ARBA00022490"/>
    </source>
</evidence>
<dbReference type="EMBL" id="BOQE01000001">
    <property type="protein sequence ID" value="GIM48291.1"/>
    <property type="molecule type" value="Genomic_DNA"/>
</dbReference>
<evidence type="ECO:0000256" key="1">
    <source>
        <dbReference type="ARBA" id="ARBA00010373"/>
    </source>
</evidence>
<dbReference type="InterPro" id="IPR017850">
    <property type="entry name" value="Alkaline_phosphatase_core_sf"/>
</dbReference>
<dbReference type="GO" id="GO:0030145">
    <property type="term" value="F:manganese ion binding"/>
    <property type="evidence" value="ECO:0007669"/>
    <property type="project" value="UniProtKB-UniRule"/>
</dbReference>
<dbReference type="RefSeq" id="WP_282201180.1">
    <property type="nucleotide sequence ID" value="NZ_BOQE01000001.1"/>
</dbReference>
<evidence type="ECO:0000313" key="10">
    <source>
        <dbReference type="Proteomes" id="UP001057291"/>
    </source>
</evidence>
<dbReference type="GO" id="GO:0009117">
    <property type="term" value="P:nucleotide metabolic process"/>
    <property type="evidence" value="ECO:0007669"/>
    <property type="project" value="UniProtKB-UniRule"/>
</dbReference>
<comment type="subcellular location">
    <subcellularLocation>
        <location evidence="6">Cytoplasm</location>
    </subcellularLocation>
</comment>
<feature type="binding site" evidence="6">
    <location>
        <position position="325"/>
    </location>
    <ligand>
        <name>Mn(2+)</name>
        <dbReference type="ChEBI" id="CHEBI:29035"/>
        <label>1</label>
    </ligand>
</feature>
<evidence type="ECO:0000256" key="6">
    <source>
        <dbReference type="HAMAP-Rule" id="MF_00740"/>
    </source>
</evidence>
<dbReference type="GO" id="GO:0008973">
    <property type="term" value="F:phosphopentomutase activity"/>
    <property type="evidence" value="ECO:0007669"/>
    <property type="project" value="UniProtKB-UniRule"/>
</dbReference>
<accession>A0AAV4LKH7</accession>
<feature type="binding site" evidence="6">
    <location>
        <position position="13"/>
    </location>
    <ligand>
        <name>Mn(2+)</name>
        <dbReference type="ChEBI" id="CHEBI:29035"/>
        <label>1</label>
    </ligand>
</feature>
<dbReference type="InterPro" id="IPR006124">
    <property type="entry name" value="Metalloenzyme"/>
</dbReference>
<feature type="binding site" evidence="6">
    <location>
        <position position="288"/>
    </location>
    <ligand>
        <name>Mn(2+)</name>
        <dbReference type="ChEBI" id="CHEBI:29035"/>
        <label>2</label>
    </ligand>
</feature>
<evidence type="ECO:0000256" key="4">
    <source>
        <dbReference type="ARBA" id="ARBA00023211"/>
    </source>
</evidence>
<feature type="binding site" evidence="6">
    <location>
        <position position="324"/>
    </location>
    <ligand>
        <name>Mn(2+)</name>
        <dbReference type="ChEBI" id="CHEBI:29035"/>
        <label>1</label>
    </ligand>
</feature>
<dbReference type="Gene3D" id="3.30.70.1250">
    <property type="entry name" value="Phosphopentomutase"/>
    <property type="match status" value="1"/>
</dbReference>
<comment type="catalytic activity">
    <reaction evidence="6">
        <text>2-deoxy-alpha-D-ribose 1-phosphate = 2-deoxy-D-ribose 5-phosphate</text>
        <dbReference type="Rhea" id="RHEA:27658"/>
        <dbReference type="ChEBI" id="CHEBI:57259"/>
        <dbReference type="ChEBI" id="CHEBI:62877"/>
        <dbReference type="EC" id="5.4.2.7"/>
    </reaction>
</comment>
<dbReference type="InterPro" id="IPR024052">
    <property type="entry name" value="Phosphopentomutase_DeoB_cap_sf"/>
</dbReference>
<keyword evidence="10" id="KW-1185">Reference proteome</keyword>
<dbReference type="HAMAP" id="MF_00740">
    <property type="entry name" value="Phosphopentomut"/>
    <property type="match status" value="1"/>
</dbReference>
<evidence type="ECO:0000313" key="9">
    <source>
        <dbReference type="EMBL" id="GIM48291.1"/>
    </source>
</evidence>
<gene>
    <name evidence="6 9" type="primary">deoB</name>
    <name evidence="9" type="ORF">DNHGIG_38400</name>
</gene>
<keyword evidence="5 6" id="KW-0413">Isomerase</keyword>
<dbReference type="EC" id="5.4.2.7" evidence="6 7"/>
<dbReference type="Pfam" id="PF01676">
    <property type="entry name" value="Metalloenzyme"/>
    <property type="match status" value="1"/>
</dbReference>
<dbReference type="PIRSF" id="PIRSF001491">
    <property type="entry name" value="Ppentomutase"/>
    <property type="match status" value="1"/>
</dbReference>
<dbReference type="NCBIfam" id="NF003766">
    <property type="entry name" value="PRK05362.1"/>
    <property type="match status" value="1"/>
</dbReference>
<protein>
    <recommendedName>
        <fullName evidence="6 7">Phosphopentomutase</fullName>
        <ecNumber evidence="6 7">5.4.2.7</ecNumber>
    </recommendedName>
    <alternativeName>
        <fullName evidence="6">Phosphodeoxyribomutase</fullName>
    </alternativeName>
</protein>
<dbReference type="InterPro" id="IPR010045">
    <property type="entry name" value="DeoB"/>
</dbReference>
<dbReference type="SUPFAM" id="SSF53649">
    <property type="entry name" value="Alkaline phosphatase-like"/>
    <property type="match status" value="1"/>
</dbReference>
<sequence length="391" mass="42928">MYRFNRIIFIVLDSCGIGEMYDAAEYGDTGANTLANIAKAVGGLRVPNLARLGLGRIHEIEGVSADVAMGCYGKMAEQSAGKDTTNGHWEMVGVRLEKPLPTYPDGFPRVIMDEFERRIGRKTLGNKPASGTEIIKELGDEHVRTGYPIVYTSGDSVFQIAAHEEVIPLEELYHMCEVARALLVGEHGVGRVIARPFVGKKGNYARTANRRDYSLNFGRTVLNELQEAGLDVIGIGKIEDIYGGSGITGGTHTNGNMDGVDKTLDYMNRVERGLIFTNLVDFDMLYGHRNDPKGFAKAIEDFDARLPEIEAMLRKDDLLILTADHGCDPTTESTDHTREFVPLLVYGKQTKQGVDLGTRETFADIGATIAENFGVPNPGIGTSFYKEIIKE</sequence>
<dbReference type="Proteomes" id="UP001057291">
    <property type="component" value="Unassembled WGS sequence"/>
</dbReference>
<dbReference type="AlphaFoldDB" id="A0AAV4LKH7"/>
<evidence type="ECO:0000256" key="3">
    <source>
        <dbReference type="ARBA" id="ARBA00022723"/>
    </source>
</evidence>